<organism evidence="3 4">
    <name type="scientific">Curtobacterium citri</name>
    <dbReference type="NCBI Taxonomy" id="3055139"/>
    <lineage>
        <taxon>Bacteria</taxon>
        <taxon>Bacillati</taxon>
        <taxon>Actinomycetota</taxon>
        <taxon>Actinomycetes</taxon>
        <taxon>Micrococcales</taxon>
        <taxon>Microbacteriaceae</taxon>
        <taxon>Curtobacterium</taxon>
    </lineage>
</organism>
<feature type="transmembrane region" description="Helical" evidence="2">
    <location>
        <begin position="278"/>
        <end position="299"/>
    </location>
</feature>
<gene>
    <name evidence="3" type="ORF">QUG92_15440</name>
</gene>
<feature type="transmembrane region" description="Helical" evidence="2">
    <location>
        <begin position="99"/>
        <end position="119"/>
    </location>
</feature>
<dbReference type="RefSeq" id="WP_289459850.1">
    <property type="nucleotide sequence ID" value="NZ_JAUCML010000012.1"/>
</dbReference>
<feature type="transmembrane region" description="Helical" evidence="2">
    <location>
        <begin position="163"/>
        <end position="180"/>
    </location>
</feature>
<keyword evidence="2" id="KW-1133">Transmembrane helix</keyword>
<feature type="transmembrane region" description="Helical" evidence="2">
    <location>
        <begin position="187"/>
        <end position="207"/>
    </location>
</feature>
<dbReference type="Proteomes" id="UP001237823">
    <property type="component" value="Unassembled WGS sequence"/>
</dbReference>
<feature type="transmembrane region" description="Helical" evidence="2">
    <location>
        <begin position="306"/>
        <end position="327"/>
    </location>
</feature>
<reference evidence="3 4" key="1">
    <citation type="submission" date="2023-06" db="EMBL/GenBank/DDBJ databases">
        <authorList>
            <person name="Feng G."/>
            <person name="Li J."/>
            <person name="Zhu H."/>
        </authorList>
    </citation>
    <scope>NUCLEOTIDE SEQUENCE [LARGE SCALE GENOMIC DNA]</scope>
    <source>
        <strain evidence="3 4">RHCKG23</strain>
    </source>
</reference>
<proteinExistence type="predicted"/>
<evidence type="ECO:0000256" key="1">
    <source>
        <dbReference type="SAM" id="MobiDB-lite"/>
    </source>
</evidence>
<evidence type="ECO:0000313" key="3">
    <source>
        <dbReference type="EMBL" id="MDM7886503.1"/>
    </source>
</evidence>
<keyword evidence="2" id="KW-0472">Membrane</keyword>
<protein>
    <submittedName>
        <fullName evidence="3">Uncharacterized protein</fullName>
    </submittedName>
</protein>
<sequence length="375" mass="39131">MGELVLAVLLVAAVVAAVAWVPRLRAPVRHRTGGVLRHPGTWLGVVVALFLANQVLVTAFVEQTWHGDPDSVARYLPSGWFALADLGPLATALPAWPWTVLHVQAGLELPFVLLAYLLVCRWSGEEVFARVLAARWLLSGVSTVTFCLIELDLANPWTPVDLVVRVASGIVTPLLLAQLAPGGTRSAGLVTLALSAGALGVLVLAVYDTATLYNLGHLAGWVPAAAAGGAVLAAARWVAARRSRDPAPLAASAIRSIGWFLVLFAVPSLPLRYAVTFGLRPLALAAGAVLVLTALRLGWDHGRRRALVGIATVALVAAAAGSLLTAGYPEARLLVGAVAFVLAGAALCTVLDRRRTPRPGRDGTPGRDGARSHGT</sequence>
<feature type="transmembrane region" description="Helical" evidence="2">
    <location>
        <begin position="41"/>
        <end position="61"/>
    </location>
</feature>
<evidence type="ECO:0000313" key="4">
    <source>
        <dbReference type="Proteomes" id="UP001237823"/>
    </source>
</evidence>
<evidence type="ECO:0000256" key="2">
    <source>
        <dbReference type="SAM" id="Phobius"/>
    </source>
</evidence>
<dbReference type="EMBL" id="JAUCML010000012">
    <property type="protein sequence ID" value="MDM7886503.1"/>
    <property type="molecule type" value="Genomic_DNA"/>
</dbReference>
<name>A0ABT7TAC2_9MICO</name>
<feature type="transmembrane region" description="Helical" evidence="2">
    <location>
        <begin position="131"/>
        <end position="151"/>
    </location>
</feature>
<feature type="transmembrane region" description="Helical" evidence="2">
    <location>
        <begin position="333"/>
        <end position="351"/>
    </location>
</feature>
<feature type="region of interest" description="Disordered" evidence="1">
    <location>
        <begin position="354"/>
        <end position="375"/>
    </location>
</feature>
<comment type="caution">
    <text evidence="3">The sequence shown here is derived from an EMBL/GenBank/DDBJ whole genome shotgun (WGS) entry which is preliminary data.</text>
</comment>
<keyword evidence="2" id="KW-0812">Transmembrane</keyword>
<keyword evidence="4" id="KW-1185">Reference proteome</keyword>
<accession>A0ABT7TAC2</accession>
<feature type="transmembrane region" description="Helical" evidence="2">
    <location>
        <begin position="246"/>
        <end position="266"/>
    </location>
</feature>
<feature type="transmembrane region" description="Helical" evidence="2">
    <location>
        <begin position="219"/>
        <end position="239"/>
    </location>
</feature>